<comment type="caution">
    <text evidence="2">The sequence shown here is derived from an EMBL/GenBank/DDBJ whole genome shotgun (WGS) entry which is preliminary data.</text>
</comment>
<keyword evidence="3" id="KW-1185">Reference proteome</keyword>
<accession>A0ABW3IZU3</accession>
<evidence type="ECO:0008006" key="4">
    <source>
        <dbReference type="Google" id="ProtNLM"/>
    </source>
</evidence>
<reference evidence="3" key="1">
    <citation type="journal article" date="2019" name="Int. J. Syst. Evol. Microbiol.">
        <title>The Global Catalogue of Microorganisms (GCM) 10K type strain sequencing project: providing services to taxonomists for standard genome sequencing and annotation.</title>
        <authorList>
            <consortium name="The Broad Institute Genomics Platform"/>
            <consortium name="The Broad Institute Genome Sequencing Center for Infectious Disease"/>
            <person name="Wu L."/>
            <person name="Ma J."/>
        </authorList>
    </citation>
    <scope>NUCLEOTIDE SEQUENCE [LARGE SCALE GENOMIC DNA]</scope>
    <source>
        <strain evidence="3">CECT 7649</strain>
    </source>
</reference>
<dbReference type="EMBL" id="JBHTIZ010000005">
    <property type="protein sequence ID" value="MFD0983380.1"/>
    <property type="molecule type" value="Genomic_DNA"/>
</dbReference>
<sequence length="3911" mass="394524">MKNFTQAFYTTKSKSIKWVFAILTLLLLSAETTFAQATGDFRSLVATGNWGINTSWERYNGSAWVAATSGVYPGVTGETGNVTILNGHTITINVTPAVASASLTVGGGTSGILQFETTTARTLTITGSVTIASGGIFRSAATGTVITHNLSVGTNLTNNGTLDFSTNTNTAAAVITFNGAANNTFSGTGGTTDIWSITMNKGTGTVTNSSPVLDISTSAFSVSGSTADVSGLLVSATGNGIIKFSGTNTWSTTLFTVAVYTIPTTLGVWLNNPNMTVTGAAGSPVLNGLLRVTAGTYNVGTTNNSMTYGPGSIFTMEGGAMNVAARFANASAANSITFTMSSGTFTTAMGSAAQPNASGSVASFDIPATGLTSSFTMSGGTIVFAKAASTVDVRMSAPVVSISGGTFQFGNAATVSGTGAAFKIGVAAGTTSRLSNVTVNATSTPTVTCNTPVFINGNLNISNGATFAAATNTVSISGNLTTNASGAYTQTGGNTTLLNGGTQTVSGPITWNALSNIVVGTGSTTTFSNTYTGMAAVNVLGSLNLGTQTLGTVAVTALTTVAANSTSVNGTTATNSFTITGVASTAGIVVGMSVSGTGIPANSYVVSFVANTSVTINQVPTVAGTNSITYASTAPSLLTSNTGGLATAMTMTDASETYAAGTNYTFSGVTTTPFTGTPGSFGNPGNITTAAAVTLNRVVSMSGTLTLGGVLTTSSTNTLSVTNTAVAAITGQSSLNYVSGPLSRTLPASLSSSSNAYIFPIGKGGIYFPVTLNTVTSGASTPVISFEATNTSSGGSAGTGLSAISAAEYWQGTVVSGNFTSGKVSLTRQAALSTLDAIGQNATTLAGAYANLNGTASTPSVNNSDLVTSLGYFVLATKAAAACTAPSTQASSLTFSNIGSGGLDLGWTDGNGAGRVIIMNTSNSFTAPTDGSTPSANLTYGGSGQQVVFNGTASGATPITIGGLSASTTYHFRIYEYCTTDRTYQTATATGNPASQATTAGATTITTTANTYGPYCNSSSNSISIAYSSTGSYTGTFYAQISDASGNFTNTFTGPTIIGSGTSPISATIPSGIAAGTGYKVRVINDTPATYGSDNGTAFTISAPPSNANAGTTVTVCNATTASLNATAPSNGTGAWSVVSGTGSVTTPSLRTSGVTGLTVGASSVFRWTVSTSGCTDFTSDVTVTSSAAATVSVPGTAQSVCGATATLAGNDPSPQTGLWTVNTAATITSPTAFNSGVTGLVVGANVFTWTITNGACTSANSVTITRNNSPSIADAGTTPITVCNATTASLNATAPTNGTGAWTVVSGTGLVTTPSLRTSGVTGLTVGASSVFRWTVSTAGCTDSTSEVTVTSSAAASTANAGSNQSVCDATTATLGATTPTTGTGAWSVVSGGGSVTTASAINSGVTGLGAGANVFRWTVTNGACTSTADVTVTRNITPAITSGTLADVSVNAGSPATFTVTATNAATYTWYVDTGAGFNVIANGTSGGVTYSGATTNSLSATPASTAASGYKYKVTVGGTAPCGSVDSAPSGGATMTVTLAPVALATYTFNGTACAAGTLAASGTFTNHTAANASVTGQTCNVNSATSYSVGGSSWGTAFSSTRYIEVSITPNSTYTLSLTNLAFDRIRTGAGATTLNVRSSLDGYTADLTSNVTVTTSSANTSIALSGFTNISTTGVTFRIYGWGGNSTGDLRLDNIIITGNVIPDVVGTSSITTGTGVTPISSLVDTQAEAGNSFGFTVTDDGATPATDLLATKISGLTITKGVSGDTITDWTQAIAGAELTDGTASLTASSITASTIVFTGISNDISGDLGFVADNGTKNYTLKVWLKSALGGSLPTTIDGNGFVFRVQNTNLLLNGGSGFVTSDVNSGSTNNRVAVVVSQLDFTTQPSTTVALNTNLAQQPVVRARDANGNTDINYTGAVTITTSGSGMTYTTPSPAQFTAGVITFAGLQFSSPGTGVTITVDETPSAGYTAAVSNGITITTQMTLASYGTQPSSSIPFNSSNQVLAGFTVTPNATASFTGVTLTSSGGTADLTNVRIFRDFNGDGIINTIGGTDAQVSVESQSITVSTAFTFSSQTSLVAATTYSYLIVGNTVASPASASVTIGIGSGAFTSNLTTQSGSMTNVVRTLLQPTTTLAAYSTQISGAIAQGTNNAPIAGFTITPNATADFTAVTVTGSGSSTGSINGFRIFRDFNGDGIINTTGGTDAQVSTASLPYATSMAFTLTGQTALVASTTYSYLIVANVTASSGSVGVAISPASNFTTTLAESGTLSTVTRAFSLSNTSNIIRSATFTEPTDIDYRLYQSTDTSTGTTGFITGAVKIAEFTIQDGGDTQSDSDTVQTTLQAITLGLTNSANIRYIALYDDLNTTIITGSVLPGASSVSWSGLSLTANDKDFSGPTAGARTFSVYVSFNTTVIDKQNVGVTITLATAQASRSVFAANNAGGAASIATGASNRLVVTATKLAFGTVSSGFTGTNLSSFTVNTVDVNGSVDKDYNFTISLSTNGTNVSPSLPANYSLVSGTATINGIQFSTAQTGITFSAAGTTGATGVYTNTVDSNTFNINALVNGAWKSVADGLWSTASVWSEYTGGAWSAPGANGVPSNNEASPVYVYHYVTTVGSISPTNIIVEAGGTFELAQTGTYTGIVINATGRAYVTATGTVNLQNVTVNDYGTLETASTAGTVNIQASGTLLVKEYGTFLMSKQVVFASTANFEVRDNGVFIYNSNSTTPSRTTSVWQGVEKFYPNSLFRITNSDTASTYNIIQTEAEIATYTNPVGGYVACFGNIEIDNSGGGALRLMPNATWSTKNLTHGYLKLISNNSTNSLFGGATTTQIGGDLIVDTDYNNNFTLSTTATPINLTVKGNLENKSARTLTLVNGASSTLALTVEGNISASGATGCIINTNGTTGGISTVNLKGDLTIGTNAILFANATTTANNLVNFTGTGDGSTAALTQSINVGSTAATENNNIAFAVENGSYTQLAADLELGNGGTFTVKTGGTVDFGFSGATTTAFNVTERSGGPTGTTVFTSQIGSTLKITSAGGIMAAPAASGNVLLDSRTFAQNGCTFNYVGRANQVTGNIFTVGSTSKTIICDLDTNALTLTLSVPTQTSTLLHIKKGIFVESDTNNLSGGGDLTIDASGTYRSAVVTTTGNFPRMTGTTRTFAVGSTIELNAAASTEQTLRGGLDYKNLIFSNGGTKKLSNATANIDGTVTIKDAAIVNAENNTFGDYDTTILAMTDTSRLILSKSGTVPDMGRFLLTGGTIEFAGNSASHRMRGPIFSSLSPDVNTAYNNVVISGANVNGGSGNYTFKNGATFTVNASAANDPVSGLPIVGPAVFSVTNQELQADTAAAVAVNINGTFATTDIHGFSGNNDSSINPTGMTITLGASSTIEYNGTAAQVLSSRSDYKNLTIDNSLSSGTRGVTANGDVTFSGALALTEGLVNTGSFAIIGTSTASVTRTNGWVNGNLQRYVGSSTSAITYDIGSATVYTPVALTFAAPTGTGSVIVNQTNGAHPNISTATISSTKRVNRYYTLTNVGVGNINYAAVFNFDAADVLDSADTDAFKVGNYNPTTWTYPTVGIKTATSTQATGLTTFGDFLIGECAPPVAYTVTGGGPYCIGSTAPSIGLNNSQLLVNYQLKLDGVDVGSPIAGTGAALNFGVQSTAGVYSIVADNGSCTTTMNSSKTVTVNPLPTATIAIDNTTQCINLAQPTVTFTGVIGTPPFTFTYNRTSVINSVTTTLTNLTSNGTVNVPTGATGTFTYTLVSVQDANSCSQAQSGSVSSSVTLCTSIRDNFCGKTFRFLNEIVQCSPVAGATQYRFEVTDEANVVRVVTSGNFTFNPAAFTFDHPTNRGFNWAKNYSFRVALFIGGNWLAYGPSCTARTPNEPPVLPTKLRSPWFCNQT</sequence>
<proteinExistence type="predicted"/>
<evidence type="ECO:0000313" key="3">
    <source>
        <dbReference type="Proteomes" id="UP001597051"/>
    </source>
</evidence>
<name>A0ABW3IZU3_9FLAO</name>
<dbReference type="Proteomes" id="UP001597051">
    <property type="component" value="Unassembled WGS sequence"/>
</dbReference>
<evidence type="ECO:0000313" key="2">
    <source>
        <dbReference type="EMBL" id="MFD0983380.1"/>
    </source>
</evidence>
<protein>
    <recommendedName>
        <fullName evidence="4">Fibronectin type-III domain-containing protein</fullName>
    </recommendedName>
</protein>
<organism evidence="2 3">
    <name type="scientific">Flavobacterium myungsuense</name>
    <dbReference type="NCBI Taxonomy" id="651823"/>
    <lineage>
        <taxon>Bacteria</taxon>
        <taxon>Pseudomonadati</taxon>
        <taxon>Bacteroidota</taxon>
        <taxon>Flavobacteriia</taxon>
        <taxon>Flavobacteriales</taxon>
        <taxon>Flavobacteriaceae</taxon>
        <taxon>Flavobacterium</taxon>
    </lineage>
</organism>
<evidence type="ECO:0000256" key="1">
    <source>
        <dbReference type="SAM" id="SignalP"/>
    </source>
</evidence>
<feature type="chain" id="PRO_5047030009" description="Fibronectin type-III domain-containing protein" evidence="1">
    <location>
        <begin position="36"/>
        <end position="3911"/>
    </location>
</feature>
<feature type="signal peptide" evidence="1">
    <location>
        <begin position="1"/>
        <end position="35"/>
    </location>
</feature>
<gene>
    <name evidence="2" type="ORF">ACFQ0S_02715</name>
</gene>
<feature type="non-terminal residue" evidence="2">
    <location>
        <position position="3911"/>
    </location>
</feature>
<dbReference type="RefSeq" id="WP_379819042.1">
    <property type="nucleotide sequence ID" value="NZ_JBHTIZ010000005.1"/>
</dbReference>
<keyword evidence="1" id="KW-0732">Signal</keyword>